<evidence type="ECO:0000256" key="2">
    <source>
        <dbReference type="ARBA" id="ARBA00022723"/>
    </source>
</evidence>
<evidence type="ECO:0000256" key="3">
    <source>
        <dbReference type="ARBA" id="ARBA00022801"/>
    </source>
</evidence>
<dbReference type="GO" id="GO:0016787">
    <property type="term" value="F:hydrolase activity"/>
    <property type="evidence" value="ECO:0007669"/>
    <property type="project" value="UniProtKB-KW"/>
</dbReference>
<accession>A0A9D2UVQ6</accession>
<dbReference type="AlphaFoldDB" id="A0A9D2UVQ6"/>
<organism evidence="6 7">
    <name type="scientific">Slackia equolifaciens</name>
    <dbReference type="NCBI Taxonomy" id="498718"/>
    <lineage>
        <taxon>Bacteria</taxon>
        <taxon>Bacillati</taxon>
        <taxon>Actinomycetota</taxon>
        <taxon>Coriobacteriia</taxon>
        <taxon>Eggerthellales</taxon>
        <taxon>Eggerthellaceae</taxon>
        <taxon>Slackia</taxon>
    </lineage>
</organism>
<dbReference type="Pfam" id="PF13470">
    <property type="entry name" value="PIN_3"/>
    <property type="match status" value="1"/>
</dbReference>
<dbReference type="Gene3D" id="3.40.50.1010">
    <property type="entry name" value="5'-nuclease"/>
    <property type="match status" value="1"/>
</dbReference>
<dbReference type="CDD" id="cd09854">
    <property type="entry name" value="PIN_VapC-like"/>
    <property type="match status" value="1"/>
</dbReference>
<evidence type="ECO:0000313" key="6">
    <source>
        <dbReference type="EMBL" id="HJF64986.1"/>
    </source>
</evidence>
<dbReference type="GO" id="GO:0004518">
    <property type="term" value="F:nuclease activity"/>
    <property type="evidence" value="ECO:0007669"/>
    <property type="project" value="UniProtKB-KW"/>
</dbReference>
<dbReference type="InterPro" id="IPR029060">
    <property type="entry name" value="PIN-like_dom_sf"/>
</dbReference>
<evidence type="ECO:0000259" key="5">
    <source>
        <dbReference type="Pfam" id="PF13470"/>
    </source>
</evidence>
<gene>
    <name evidence="6" type="ORF">K8U77_02555</name>
</gene>
<sequence length="154" mass="17614">MARAKLLVDTNVLIDFLSVRRPFYDEARLLMIAGRVGEFELWMTSSQVTDLIYVLSDGGRQALMPSVLERLRGLRTFVEVFALGEAEVDRMLSSSWMDPEDALMFESALSLKADAIITRNAKDFESSLVRAMTAREFFDWLREEQGVDYQEVAF</sequence>
<name>A0A9D2UVQ6_9ACTN</name>
<keyword evidence="4" id="KW-0460">Magnesium</keyword>
<comment type="caution">
    <text evidence="6">The sequence shown here is derived from an EMBL/GenBank/DDBJ whole genome shotgun (WGS) entry which is preliminary data.</text>
</comment>
<keyword evidence="2" id="KW-0479">Metal-binding</keyword>
<reference evidence="6" key="2">
    <citation type="submission" date="2021-09" db="EMBL/GenBank/DDBJ databases">
        <authorList>
            <person name="Gilroy R."/>
        </authorList>
    </citation>
    <scope>NUCLEOTIDE SEQUENCE</scope>
    <source>
        <strain evidence="6">ChiGjej6B6-11269</strain>
    </source>
</reference>
<dbReference type="GO" id="GO:0046872">
    <property type="term" value="F:metal ion binding"/>
    <property type="evidence" value="ECO:0007669"/>
    <property type="project" value="UniProtKB-KW"/>
</dbReference>
<dbReference type="EMBL" id="DYWI01000041">
    <property type="protein sequence ID" value="HJF64986.1"/>
    <property type="molecule type" value="Genomic_DNA"/>
</dbReference>
<evidence type="ECO:0000313" key="7">
    <source>
        <dbReference type="Proteomes" id="UP000786989"/>
    </source>
</evidence>
<feature type="domain" description="PIN" evidence="5">
    <location>
        <begin position="5"/>
        <end position="121"/>
    </location>
</feature>
<dbReference type="Proteomes" id="UP000786989">
    <property type="component" value="Unassembled WGS sequence"/>
</dbReference>
<dbReference type="SUPFAM" id="SSF88723">
    <property type="entry name" value="PIN domain-like"/>
    <property type="match status" value="1"/>
</dbReference>
<reference evidence="6" key="1">
    <citation type="journal article" date="2021" name="PeerJ">
        <title>Extensive microbial diversity within the chicken gut microbiome revealed by metagenomics and culture.</title>
        <authorList>
            <person name="Gilroy R."/>
            <person name="Ravi A."/>
            <person name="Getino M."/>
            <person name="Pursley I."/>
            <person name="Horton D.L."/>
            <person name="Alikhan N.F."/>
            <person name="Baker D."/>
            <person name="Gharbi K."/>
            <person name="Hall N."/>
            <person name="Watson M."/>
            <person name="Adriaenssens E.M."/>
            <person name="Foster-Nyarko E."/>
            <person name="Jarju S."/>
            <person name="Secka A."/>
            <person name="Antonio M."/>
            <person name="Oren A."/>
            <person name="Chaudhuri R.R."/>
            <person name="La Ragione R."/>
            <person name="Hildebrand F."/>
            <person name="Pallen M.J."/>
        </authorList>
    </citation>
    <scope>NUCLEOTIDE SEQUENCE</scope>
    <source>
        <strain evidence="6">ChiGjej6B6-11269</strain>
    </source>
</reference>
<keyword evidence="3" id="KW-0378">Hydrolase</keyword>
<keyword evidence="1" id="KW-0540">Nuclease</keyword>
<dbReference type="InterPro" id="IPR002716">
    <property type="entry name" value="PIN_dom"/>
</dbReference>
<protein>
    <submittedName>
        <fullName evidence="6">PIN domain-containing protein</fullName>
    </submittedName>
</protein>
<proteinExistence type="predicted"/>
<evidence type="ECO:0000256" key="1">
    <source>
        <dbReference type="ARBA" id="ARBA00022722"/>
    </source>
</evidence>
<evidence type="ECO:0000256" key="4">
    <source>
        <dbReference type="ARBA" id="ARBA00022842"/>
    </source>
</evidence>